<dbReference type="Gene3D" id="3.30.43.10">
    <property type="entry name" value="Uridine Diphospho-n-acetylenolpyruvylglucosamine Reductase, domain 2"/>
    <property type="match status" value="1"/>
</dbReference>
<keyword evidence="9 20" id="KW-0132">Cell division</keyword>
<comment type="function">
    <text evidence="2 20">Cell wall formation.</text>
</comment>
<dbReference type="Pfam" id="PF02873">
    <property type="entry name" value="MurB_C"/>
    <property type="match status" value="1"/>
</dbReference>
<dbReference type="PANTHER" id="PTHR21071:SF4">
    <property type="entry name" value="UDP-N-ACETYLENOLPYRUVOYLGLUCOSAMINE REDUCTASE"/>
    <property type="match status" value="1"/>
</dbReference>
<evidence type="ECO:0000256" key="12">
    <source>
        <dbReference type="ARBA" id="ARBA00022857"/>
    </source>
</evidence>
<keyword evidence="15 20" id="KW-0560">Oxidoreductase</keyword>
<keyword evidence="8 20" id="KW-0963">Cytoplasm</keyword>
<dbReference type="HAMAP" id="MF_00037">
    <property type="entry name" value="MurB"/>
    <property type="match status" value="1"/>
</dbReference>
<dbReference type="SUPFAM" id="SSF56194">
    <property type="entry name" value="Uridine diphospho-N-Acetylenolpyruvylglucosamine reductase, MurB, C-terminal domain"/>
    <property type="match status" value="1"/>
</dbReference>
<keyword evidence="12 20" id="KW-0521">NADP</keyword>
<dbReference type="InterPro" id="IPR036318">
    <property type="entry name" value="FAD-bd_PCMH-like_sf"/>
</dbReference>
<dbReference type="PROSITE" id="PS51387">
    <property type="entry name" value="FAD_PCMH"/>
    <property type="match status" value="1"/>
</dbReference>
<dbReference type="InterPro" id="IPR006094">
    <property type="entry name" value="Oxid_FAD_bind_N"/>
</dbReference>
<evidence type="ECO:0000259" key="21">
    <source>
        <dbReference type="PROSITE" id="PS51387"/>
    </source>
</evidence>
<evidence type="ECO:0000256" key="14">
    <source>
        <dbReference type="ARBA" id="ARBA00022984"/>
    </source>
</evidence>
<dbReference type="Gene3D" id="3.90.78.10">
    <property type="entry name" value="UDP-N-acetylenolpyruvoylglucosamine reductase, C-terminal domain"/>
    <property type="match status" value="1"/>
</dbReference>
<keyword evidence="23" id="KW-1185">Reference proteome</keyword>
<dbReference type="SUPFAM" id="SSF56176">
    <property type="entry name" value="FAD-binding/transporter-associated domain-like"/>
    <property type="match status" value="1"/>
</dbReference>
<dbReference type="NCBIfam" id="TIGR00179">
    <property type="entry name" value="murB"/>
    <property type="match status" value="1"/>
</dbReference>
<dbReference type="InterPro" id="IPR003170">
    <property type="entry name" value="MurB"/>
</dbReference>
<evidence type="ECO:0000256" key="13">
    <source>
        <dbReference type="ARBA" id="ARBA00022960"/>
    </source>
</evidence>
<dbReference type="EC" id="1.3.1.98" evidence="6 20"/>
<name>A0A939DSY0_9ALTE</name>
<keyword evidence="10 20" id="KW-0285">Flavoprotein</keyword>
<accession>A0A939DSY0</accession>
<evidence type="ECO:0000256" key="4">
    <source>
        <dbReference type="ARBA" id="ARBA00004752"/>
    </source>
</evidence>
<comment type="pathway">
    <text evidence="4 20">Cell wall biogenesis; peptidoglycan biosynthesis.</text>
</comment>
<evidence type="ECO:0000313" key="22">
    <source>
        <dbReference type="EMBL" id="MBN7827772.1"/>
    </source>
</evidence>
<feature type="active site" evidence="20">
    <location>
        <position position="316"/>
    </location>
</feature>
<dbReference type="GO" id="GO:0071949">
    <property type="term" value="F:FAD binding"/>
    <property type="evidence" value="ECO:0007669"/>
    <property type="project" value="InterPro"/>
</dbReference>
<dbReference type="InterPro" id="IPR016169">
    <property type="entry name" value="FAD-bd_PCMH_sub2"/>
</dbReference>
<evidence type="ECO:0000256" key="2">
    <source>
        <dbReference type="ARBA" id="ARBA00003921"/>
    </source>
</evidence>
<comment type="subcellular location">
    <subcellularLocation>
        <location evidence="3 20">Cytoplasm</location>
    </subcellularLocation>
</comment>
<organism evidence="22 23">
    <name type="scientific">Bowmanella dokdonensis</name>
    <dbReference type="NCBI Taxonomy" id="751969"/>
    <lineage>
        <taxon>Bacteria</taxon>
        <taxon>Pseudomonadati</taxon>
        <taxon>Pseudomonadota</taxon>
        <taxon>Gammaproteobacteria</taxon>
        <taxon>Alteromonadales</taxon>
        <taxon>Alteromonadaceae</taxon>
        <taxon>Bowmanella</taxon>
    </lineage>
</organism>
<evidence type="ECO:0000256" key="18">
    <source>
        <dbReference type="ARBA" id="ARBA00031026"/>
    </source>
</evidence>
<dbReference type="PANTHER" id="PTHR21071">
    <property type="entry name" value="UDP-N-ACETYLENOLPYRUVOYLGLUCOSAMINE REDUCTASE"/>
    <property type="match status" value="1"/>
</dbReference>
<dbReference type="GO" id="GO:0051301">
    <property type="term" value="P:cell division"/>
    <property type="evidence" value="ECO:0007669"/>
    <property type="project" value="UniProtKB-KW"/>
</dbReference>
<reference evidence="22" key="1">
    <citation type="submission" date="2021-03" db="EMBL/GenBank/DDBJ databases">
        <title>novel species isolated from a fishpond in China.</title>
        <authorList>
            <person name="Lu H."/>
            <person name="Cai Z."/>
        </authorList>
    </citation>
    <scope>NUCLEOTIDE SEQUENCE</scope>
    <source>
        <strain evidence="22">JCM 30855</strain>
    </source>
</reference>
<protein>
    <recommendedName>
        <fullName evidence="7 20">UDP-N-acetylenolpyruvoylglucosamine reductase</fullName>
        <ecNumber evidence="6 20">1.3.1.98</ecNumber>
    </recommendedName>
    <alternativeName>
        <fullName evidence="18 20">UDP-N-acetylmuramate dehydrogenase</fullName>
    </alternativeName>
</protein>
<evidence type="ECO:0000256" key="19">
    <source>
        <dbReference type="ARBA" id="ARBA00048914"/>
    </source>
</evidence>
<evidence type="ECO:0000256" key="9">
    <source>
        <dbReference type="ARBA" id="ARBA00022618"/>
    </source>
</evidence>
<sequence length="328" mass="36433">MELSNYHTFGFRNHAARVIQLQQLEQLPVVSEGPLYILGEGSNSIFVEDFAGTVLKVSLKGIEISETDDLFRIRVAAGENWHDLVTMLMTKGIYGAENLALIPGTLGAAPIQNIGAYGRELAEFCTLVETVNLTTGVVSCFTATECQFGYRDSLFKRAEMASELITYVHMDFPKHWIPQCSYGELQALGSTPTAQQIFDKVVEVRRAKLPDPGKIGNAGSFFKNPVIQRRHFLSLQHEWKDIPCYPVDEEHVKVPAAWLIDRLGFKGKTIGGVACHLSQPLVLVNQAEGTGDELLQLARNIKQSVKKEFSIDLENEVRLIGKQGQICL</sequence>
<evidence type="ECO:0000256" key="11">
    <source>
        <dbReference type="ARBA" id="ARBA00022827"/>
    </source>
</evidence>
<dbReference type="EMBL" id="JAFKCV010000029">
    <property type="protein sequence ID" value="MBN7827772.1"/>
    <property type="molecule type" value="Genomic_DNA"/>
</dbReference>
<gene>
    <name evidence="20 22" type="primary">murB</name>
    <name evidence="22" type="ORF">J0A66_21280</name>
</gene>
<dbReference type="InterPro" id="IPR016167">
    <property type="entry name" value="FAD-bd_PCMH_sub1"/>
</dbReference>
<evidence type="ECO:0000256" key="20">
    <source>
        <dbReference type="HAMAP-Rule" id="MF_00037"/>
    </source>
</evidence>
<dbReference type="InterPro" id="IPR016166">
    <property type="entry name" value="FAD-bd_PCMH"/>
</dbReference>
<evidence type="ECO:0000256" key="15">
    <source>
        <dbReference type="ARBA" id="ARBA00023002"/>
    </source>
</evidence>
<dbReference type="Gene3D" id="3.30.465.10">
    <property type="match status" value="1"/>
</dbReference>
<evidence type="ECO:0000256" key="17">
    <source>
        <dbReference type="ARBA" id="ARBA00023316"/>
    </source>
</evidence>
<comment type="catalytic activity">
    <reaction evidence="19 20">
        <text>UDP-N-acetyl-alpha-D-muramate + NADP(+) = UDP-N-acetyl-3-O-(1-carboxyvinyl)-alpha-D-glucosamine + NADPH + H(+)</text>
        <dbReference type="Rhea" id="RHEA:12248"/>
        <dbReference type="ChEBI" id="CHEBI:15378"/>
        <dbReference type="ChEBI" id="CHEBI:57783"/>
        <dbReference type="ChEBI" id="CHEBI:58349"/>
        <dbReference type="ChEBI" id="CHEBI:68483"/>
        <dbReference type="ChEBI" id="CHEBI:70757"/>
        <dbReference type="EC" id="1.3.1.98"/>
    </reaction>
</comment>
<evidence type="ECO:0000256" key="5">
    <source>
        <dbReference type="ARBA" id="ARBA00010485"/>
    </source>
</evidence>
<evidence type="ECO:0000256" key="3">
    <source>
        <dbReference type="ARBA" id="ARBA00004496"/>
    </source>
</evidence>
<comment type="caution">
    <text evidence="22">The sequence shown here is derived from an EMBL/GenBank/DDBJ whole genome shotgun (WGS) entry which is preliminary data.</text>
</comment>
<comment type="cofactor">
    <cofactor evidence="1 20">
        <name>FAD</name>
        <dbReference type="ChEBI" id="CHEBI:57692"/>
    </cofactor>
</comment>
<dbReference type="InterPro" id="IPR036635">
    <property type="entry name" value="MurB_C_sf"/>
</dbReference>
<dbReference type="GO" id="GO:0008762">
    <property type="term" value="F:UDP-N-acetylmuramate dehydrogenase activity"/>
    <property type="evidence" value="ECO:0007669"/>
    <property type="project" value="UniProtKB-UniRule"/>
</dbReference>
<evidence type="ECO:0000313" key="23">
    <source>
        <dbReference type="Proteomes" id="UP000664654"/>
    </source>
</evidence>
<evidence type="ECO:0000256" key="1">
    <source>
        <dbReference type="ARBA" id="ARBA00001974"/>
    </source>
</evidence>
<comment type="similarity">
    <text evidence="5 20">Belongs to the MurB family.</text>
</comment>
<feature type="domain" description="FAD-binding PCMH-type" evidence="21">
    <location>
        <begin position="11"/>
        <end position="175"/>
    </location>
</feature>
<dbReference type="InterPro" id="IPR011601">
    <property type="entry name" value="MurB_C"/>
</dbReference>
<evidence type="ECO:0000256" key="8">
    <source>
        <dbReference type="ARBA" id="ARBA00022490"/>
    </source>
</evidence>
<dbReference type="Pfam" id="PF01565">
    <property type="entry name" value="FAD_binding_4"/>
    <property type="match status" value="1"/>
</dbReference>
<proteinExistence type="inferred from homology"/>
<evidence type="ECO:0000256" key="10">
    <source>
        <dbReference type="ARBA" id="ARBA00022630"/>
    </source>
</evidence>
<keyword evidence="14 20" id="KW-0573">Peptidoglycan synthesis</keyword>
<evidence type="ECO:0000256" key="16">
    <source>
        <dbReference type="ARBA" id="ARBA00023306"/>
    </source>
</evidence>
<dbReference type="GO" id="GO:0005829">
    <property type="term" value="C:cytosol"/>
    <property type="evidence" value="ECO:0007669"/>
    <property type="project" value="TreeGrafter"/>
</dbReference>
<keyword evidence="11 20" id="KW-0274">FAD</keyword>
<keyword evidence="17 20" id="KW-0961">Cell wall biogenesis/degradation</keyword>
<dbReference type="Proteomes" id="UP000664654">
    <property type="component" value="Unassembled WGS sequence"/>
</dbReference>
<keyword evidence="13 20" id="KW-0133">Cell shape</keyword>
<evidence type="ECO:0000256" key="7">
    <source>
        <dbReference type="ARBA" id="ARBA00015188"/>
    </source>
</evidence>
<evidence type="ECO:0000256" key="6">
    <source>
        <dbReference type="ARBA" id="ARBA00012518"/>
    </source>
</evidence>
<feature type="active site" description="Proton donor" evidence="20">
    <location>
        <position position="220"/>
    </location>
</feature>
<dbReference type="GO" id="GO:0008360">
    <property type="term" value="P:regulation of cell shape"/>
    <property type="evidence" value="ECO:0007669"/>
    <property type="project" value="UniProtKB-KW"/>
</dbReference>
<keyword evidence="16 20" id="KW-0131">Cell cycle</keyword>
<dbReference type="GO" id="GO:0009252">
    <property type="term" value="P:peptidoglycan biosynthetic process"/>
    <property type="evidence" value="ECO:0007669"/>
    <property type="project" value="UniProtKB-UniRule"/>
</dbReference>
<dbReference type="AlphaFoldDB" id="A0A939DSY0"/>
<dbReference type="NCBIfam" id="NF000755">
    <property type="entry name" value="PRK00046.1"/>
    <property type="match status" value="1"/>
</dbReference>
<dbReference type="GO" id="GO:0071555">
    <property type="term" value="P:cell wall organization"/>
    <property type="evidence" value="ECO:0007669"/>
    <property type="project" value="UniProtKB-KW"/>
</dbReference>
<feature type="active site" evidence="20">
    <location>
        <position position="151"/>
    </location>
</feature>